<reference evidence="1" key="1">
    <citation type="submission" date="2018-02" db="EMBL/GenBank/DDBJ databases">
        <title>Rhizophora mucronata_Transcriptome.</title>
        <authorList>
            <person name="Meera S.P."/>
            <person name="Sreeshan A."/>
            <person name="Augustine A."/>
        </authorList>
    </citation>
    <scope>NUCLEOTIDE SEQUENCE</scope>
    <source>
        <tissue evidence="1">Leaf</tissue>
    </source>
</reference>
<name>A0A2P2QYG7_RHIMU</name>
<proteinExistence type="predicted"/>
<dbReference type="EMBL" id="GGEC01091582">
    <property type="protein sequence ID" value="MBX72066.1"/>
    <property type="molecule type" value="Transcribed_RNA"/>
</dbReference>
<protein>
    <submittedName>
        <fullName evidence="1">Uncharacterized protein</fullName>
    </submittedName>
</protein>
<accession>A0A2P2QYG7</accession>
<sequence length="28" mass="3451">MLSSKYMNPRCYRCFSSFTQPFCQQKRI</sequence>
<evidence type="ECO:0000313" key="1">
    <source>
        <dbReference type="EMBL" id="MBX72066.1"/>
    </source>
</evidence>
<dbReference type="AlphaFoldDB" id="A0A2P2QYG7"/>
<organism evidence="1">
    <name type="scientific">Rhizophora mucronata</name>
    <name type="common">Asiatic mangrove</name>
    <dbReference type="NCBI Taxonomy" id="61149"/>
    <lineage>
        <taxon>Eukaryota</taxon>
        <taxon>Viridiplantae</taxon>
        <taxon>Streptophyta</taxon>
        <taxon>Embryophyta</taxon>
        <taxon>Tracheophyta</taxon>
        <taxon>Spermatophyta</taxon>
        <taxon>Magnoliopsida</taxon>
        <taxon>eudicotyledons</taxon>
        <taxon>Gunneridae</taxon>
        <taxon>Pentapetalae</taxon>
        <taxon>rosids</taxon>
        <taxon>fabids</taxon>
        <taxon>Malpighiales</taxon>
        <taxon>Rhizophoraceae</taxon>
        <taxon>Rhizophora</taxon>
    </lineage>
</organism>